<keyword evidence="3" id="KW-0328">Glycosyltransferase</keyword>
<feature type="compositionally biased region" description="Acidic residues" evidence="7">
    <location>
        <begin position="703"/>
        <end position="715"/>
    </location>
</feature>
<feature type="compositionally biased region" description="Low complexity" evidence="7">
    <location>
        <begin position="999"/>
        <end position="1034"/>
    </location>
</feature>
<dbReference type="GO" id="GO:0030428">
    <property type="term" value="C:cell septum"/>
    <property type="evidence" value="ECO:0007669"/>
    <property type="project" value="TreeGrafter"/>
</dbReference>
<keyword evidence="6 8" id="KW-0472">Membrane</keyword>
<accession>A0A1X2I259</accession>
<keyword evidence="3" id="KW-0808">Transferase</keyword>
<comment type="subcellular location">
    <subcellularLocation>
        <location evidence="1">Membrane</location>
        <topology evidence="1">Multi-pass membrane protein</topology>
    </subcellularLocation>
</comment>
<feature type="compositionally biased region" description="Polar residues" evidence="7">
    <location>
        <begin position="682"/>
        <end position="691"/>
    </location>
</feature>
<proteinExistence type="predicted"/>
<reference evidence="9 10" key="1">
    <citation type="submission" date="2016-07" db="EMBL/GenBank/DDBJ databases">
        <title>Pervasive Adenine N6-methylation of Active Genes in Fungi.</title>
        <authorList>
            <consortium name="DOE Joint Genome Institute"/>
            <person name="Mondo S.J."/>
            <person name="Dannebaum R.O."/>
            <person name="Kuo R.C."/>
            <person name="Labutti K."/>
            <person name="Haridas S."/>
            <person name="Kuo A."/>
            <person name="Salamov A."/>
            <person name="Ahrendt S.R."/>
            <person name="Lipzen A."/>
            <person name="Sullivan W."/>
            <person name="Andreopoulos W.B."/>
            <person name="Clum A."/>
            <person name="Lindquist E."/>
            <person name="Daum C."/>
            <person name="Ramamoorthy G.K."/>
            <person name="Gryganskyi A."/>
            <person name="Culley D."/>
            <person name="Magnuson J.K."/>
            <person name="James T.Y."/>
            <person name="O'Malley M.A."/>
            <person name="Stajich J.E."/>
            <person name="Spatafora J.W."/>
            <person name="Visel A."/>
            <person name="Grigoriev I.V."/>
        </authorList>
    </citation>
    <scope>NUCLEOTIDE SEQUENCE [LARGE SCALE GENOMIC DNA]</scope>
    <source>
        <strain evidence="9 10">NRRL 1336</strain>
    </source>
</reference>
<keyword evidence="5 8" id="KW-1133">Transmembrane helix</keyword>
<comment type="caution">
    <text evidence="9">The sequence shown here is derived from an EMBL/GenBank/DDBJ whole genome shotgun (WGS) entry which is preliminary data.</text>
</comment>
<feature type="region of interest" description="Disordered" evidence="7">
    <location>
        <begin position="999"/>
        <end position="1041"/>
    </location>
</feature>
<dbReference type="PANTHER" id="PTHR22914">
    <property type="entry name" value="CHITIN SYNTHASE"/>
    <property type="match status" value="1"/>
</dbReference>
<dbReference type="GO" id="GO:0006031">
    <property type="term" value="P:chitin biosynthetic process"/>
    <property type="evidence" value="ECO:0007669"/>
    <property type="project" value="TreeGrafter"/>
</dbReference>
<feature type="transmembrane region" description="Helical" evidence="8">
    <location>
        <begin position="885"/>
        <end position="907"/>
    </location>
</feature>
<feature type="transmembrane region" description="Helical" evidence="8">
    <location>
        <begin position="17"/>
        <end position="42"/>
    </location>
</feature>
<evidence type="ECO:0000256" key="1">
    <source>
        <dbReference type="ARBA" id="ARBA00004141"/>
    </source>
</evidence>
<dbReference type="EMBL" id="MCGE01000034">
    <property type="protein sequence ID" value="ORZ07669.1"/>
    <property type="molecule type" value="Genomic_DNA"/>
</dbReference>
<feature type="region of interest" description="Disordered" evidence="7">
    <location>
        <begin position="650"/>
        <end position="737"/>
    </location>
</feature>
<keyword evidence="10" id="KW-1185">Reference proteome</keyword>
<dbReference type="InterPro" id="IPR029044">
    <property type="entry name" value="Nucleotide-diphossugar_trans"/>
</dbReference>
<feature type="compositionally biased region" description="Polar residues" evidence="7">
    <location>
        <begin position="1168"/>
        <end position="1187"/>
    </location>
</feature>
<feature type="compositionally biased region" description="Low complexity" evidence="7">
    <location>
        <begin position="1205"/>
        <end position="1214"/>
    </location>
</feature>
<dbReference type="GO" id="GO:0016020">
    <property type="term" value="C:membrane"/>
    <property type="evidence" value="ECO:0007669"/>
    <property type="project" value="UniProtKB-SubCell"/>
</dbReference>
<feature type="region of interest" description="Disordered" evidence="7">
    <location>
        <begin position="1404"/>
        <end position="1457"/>
    </location>
</feature>
<feature type="transmembrane region" description="Helical" evidence="8">
    <location>
        <begin position="54"/>
        <end position="73"/>
    </location>
</feature>
<organism evidence="9 10">
    <name type="scientific">Absidia repens</name>
    <dbReference type="NCBI Taxonomy" id="90262"/>
    <lineage>
        <taxon>Eukaryota</taxon>
        <taxon>Fungi</taxon>
        <taxon>Fungi incertae sedis</taxon>
        <taxon>Mucoromycota</taxon>
        <taxon>Mucoromycotina</taxon>
        <taxon>Mucoromycetes</taxon>
        <taxon>Mucorales</taxon>
        <taxon>Cunninghamellaceae</taxon>
        <taxon>Absidia</taxon>
    </lineage>
</organism>
<evidence type="ECO:0000256" key="2">
    <source>
        <dbReference type="ARBA" id="ARBA00012543"/>
    </source>
</evidence>
<gene>
    <name evidence="9" type="ORF">BCR42DRAFT_383363</name>
</gene>
<keyword evidence="4 8" id="KW-0812">Transmembrane</keyword>
<evidence type="ECO:0000313" key="10">
    <source>
        <dbReference type="Proteomes" id="UP000193560"/>
    </source>
</evidence>
<feature type="compositionally biased region" description="Polar residues" evidence="7">
    <location>
        <begin position="1446"/>
        <end position="1457"/>
    </location>
</feature>
<dbReference type="SUPFAM" id="SSF53448">
    <property type="entry name" value="Nucleotide-diphospho-sugar transferases"/>
    <property type="match status" value="1"/>
</dbReference>
<evidence type="ECO:0000256" key="8">
    <source>
        <dbReference type="SAM" id="Phobius"/>
    </source>
</evidence>
<evidence type="ECO:0000256" key="3">
    <source>
        <dbReference type="ARBA" id="ARBA00022676"/>
    </source>
</evidence>
<dbReference type="OrthoDB" id="2235682at2759"/>
<dbReference type="Proteomes" id="UP000193560">
    <property type="component" value="Unassembled WGS sequence"/>
</dbReference>
<feature type="compositionally biased region" description="Low complexity" evidence="7">
    <location>
        <begin position="1418"/>
        <end position="1445"/>
    </location>
</feature>
<evidence type="ECO:0000256" key="7">
    <source>
        <dbReference type="SAM" id="MobiDB-lite"/>
    </source>
</evidence>
<protein>
    <recommendedName>
        <fullName evidence="2">chitin synthase</fullName>
        <ecNumber evidence="2">2.4.1.16</ecNumber>
    </recommendedName>
</protein>
<dbReference type="EC" id="2.4.1.16" evidence="2"/>
<dbReference type="PANTHER" id="PTHR22914:SF41">
    <property type="entry name" value="CHITIN SYNTHASE 7"/>
    <property type="match status" value="1"/>
</dbReference>
<feature type="transmembrane region" description="Helical" evidence="8">
    <location>
        <begin position="914"/>
        <end position="934"/>
    </location>
</feature>
<dbReference type="InterPro" id="IPR004835">
    <property type="entry name" value="Chitin_synth"/>
</dbReference>
<evidence type="ECO:0000313" key="9">
    <source>
        <dbReference type="EMBL" id="ORZ07669.1"/>
    </source>
</evidence>
<evidence type="ECO:0000256" key="5">
    <source>
        <dbReference type="ARBA" id="ARBA00022989"/>
    </source>
</evidence>
<feature type="region of interest" description="Disordered" evidence="7">
    <location>
        <begin position="1165"/>
        <end position="1265"/>
    </location>
</feature>
<dbReference type="STRING" id="90262.A0A1X2I259"/>
<evidence type="ECO:0000256" key="4">
    <source>
        <dbReference type="ARBA" id="ARBA00022692"/>
    </source>
</evidence>
<feature type="compositionally biased region" description="Basic residues" evidence="7">
    <location>
        <begin position="1228"/>
        <end position="1259"/>
    </location>
</feature>
<name>A0A1X2I259_9FUNG</name>
<dbReference type="GO" id="GO:0004100">
    <property type="term" value="F:chitin synthase activity"/>
    <property type="evidence" value="ECO:0007669"/>
    <property type="project" value="UniProtKB-EC"/>
</dbReference>
<sequence>MRVLQHSRMHVPTLSRILWASLSILLTFFLPGFILHYLLNLNTPSTRQAWREKFTLVVIFLSCAAFFCFWLEYISTLFCDKNEYIYSYDIFKNNSQMSSLRNNAIDWHDATSTMALEINQYSGYDVSPMFPTFMGLQRNTSFGADPPYSNSVYQDCIANFGMASKADQWLDFKLKNDHGYRYENNKLISCPYPNKRNITGASCYYSPQDVIDENSLGTKGEIIYDATDVNNYSTLPTATTPGKGFVILDNSILDVTSYLESASNIVLVTSDLHSRAFAADRMFLPLDLTIVLYLKLGKDITDYFEKRNLTSDPDTYRECLKKLFQVGITVDGRVEECLRVNPALWATMGCGLLYFLIKMNLANLSRLPWIQRSLFKSNPEFSMTGNSRIWPLTLLLIPCYAENAETIRDTLNSLARTNYEDSRKMLVFVCDGLVQSAQDTKESYLCVLEALGCSTAQATTAHAYVSLGQHRRKINFAKVYSGFYETGRNRVPFMVIVKVGAPGEISVGRAPGNRGKRDSMLMILGFLERCMNLSSNRMTPLEYELFNQCYNILGIDPRRFKYMLVTDADTQVQNDVVHKLVARLERDRKMLAVSGHVRPANPEQNLITMLQIFPLYMTFFTGLAYEACLGNVLTINGGLVMYKLWTENLPSPPSTSSPGDAHSGANGGNSKLSQLRMRQRISKSQSTSQESIRTKWPKVSDEIQFENDDDDDDDPFATLPKDAALPQPTWYSSSARPSVITGRESQLSLTPNKNTRPCCIHPTVLRSFAAPQPDTLHMKNVLLLGEDQYFSTVLVRSHPHHHLGFEPDAVGYATIPTNYWALQSLQSRNIRASFHNQVEMTRAARNIGFSTWFLSFTKMIDMILSMPIIVYLYGVFIRCFMQKGLAYYIIAFSFGGLFLLHIVYFLIRRQFKYVIWFILYCLLSVPLFAIWFPLVAVWCSDYADGWYDVWPTAGGWRWRDRLHGCVDNEYSRRLEQRHGWKDNTTRPNDTVAEDELKYSSNDISNNNNNNNNNNNDSDYSKDINGIGDDGNNNNNDDDNGNAVVRMQLGEYETIEAQRAYERATEEAAALDAKFTGFTAFGQSQSLSNANAVEAMMDASVPSPPPLAQIKDEYGSFRGVTSGYRPVASIVDMYGTIRTKRLGESAMDANGGDMENDFLPRRRLADARSTPSPTDSMATNPFADNTYDNPFDDGYAINVNHSRTESSSSPSSASSTAHHPVGEAATFQPHHHHQQHHYHQPSYSSHRHHQQPHYKQHKPSHSQSSYFSYRSSRSYDYYNNAPGMFIPMQETVSAASGGDGMRHGGGSTTATENDIHGHIRSYSAESVMPVPIDRRSLASHTSTTNSCLSFDPETTLEPSDYRDIEDEEGRSMAIHGRVGLKIPERSAAAMTAAAYRQRQASHHLINNDISGGGGTAHNRQPQQQQPRRLTQQQQQQRPVSRSSSIQHQRNTSDTSQHNASSFVELIQVEIRSYLTNADLDSTTRAQVKEHLATVLGERTRTESLQDTINNCIETITLELLSRQSQVSSPPAIDP</sequence>
<dbReference type="GO" id="GO:0071944">
    <property type="term" value="C:cell periphery"/>
    <property type="evidence" value="ECO:0007669"/>
    <property type="project" value="TreeGrafter"/>
</dbReference>
<evidence type="ECO:0000256" key="6">
    <source>
        <dbReference type="ARBA" id="ARBA00023136"/>
    </source>
</evidence>
<feature type="transmembrane region" description="Helical" evidence="8">
    <location>
        <begin position="852"/>
        <end position="873"/>
    </location>
</feature>
<dbReference type="Pfam" id="PF03142">
    <property type="entry name" value="Chitin_synth_2"/>
    <property type="match status" value="2"/>
</dbReference>